<protein>
    <submittedName>
        <fullName evidence="2">Uncharacterized protein</fullName>
    </submittedName>
</protein>
<evidence type="ECO:0000313" key="2">
    <source>
        <dbReference type="EMBL" id="TFK16427.1"/>
    </source>
</evidence>
<dbReference type="Proteomes" id="UP000307440">
    <property type="component" value="Unassembled WGS sequence"/>
</dbReference>
<keyword evidence="3" id="KW-1185">Reference proteome</keyword>
<gene>
    <name evidence="2" type="ORF">FA15DRAFT_711829</name>
</gene>
<feature type="compositionally biased region" description="Acidic residues" evidence="1">
    <location>
        <begin position="35"/>
        <end position="54"/>
    </location>
</feature>
<accession>A0A5C3K9B6</accession>
<dbReference type="AlphaFoldDB" id="A0A5C3K9B6"/>
<feature type="compositionally biased region" description="Polar residues" evidence="1">
    <location>
        <begin position="7"/>
        <end position="19"/>
    </location>
</feature>
<evidence type="ECO:0000256" key="1">
    <source>
        <dbReference type="SAM" id="MobiDB-lite"/>
    </source>
</evidence>
<feature type="region of interest" description="Disordered" evidence="1">
    <location>
        <begin position="1"/>
        <end position="77"/>
    </location>
</feature>
<sequence>MAEKSPTENSRSTNPNSTAAPAKSIGQKRPREDNNDNNEEGSESEAEMTYEDNQPDAQPAANLNCIPCPRKKCSPVV</sequence>
<name>A0A5C3K9B6_COPMA</name>
<reference evidence="2 3" key="1">
    <citation type="journal article" date="2019" name="Nat. Ecol. Evol.">
        <title>Megaphylogeny resolves global patterns of mushroom evolution.</title>
        <authorList>
            <person name="Varga T."/>
            <person name="Krizsan K."/>
            <person name="Foldi C."/>
            <person name="Dima B."/>
            <person name="Sanchez-Garcia M."/>
            <person name="Sanchez-Ramirez S."/>
            <person name="Szollosi G.J."/>
            <person name="Szarkandi J.G."/>
            <person name="Papp V."/>
            <person name="Albert L."/>
            <person name="Andreopoulos W."/>
            <person name="Angelini C."/>
            <person name="Antonin V."/>
            <person name="Barry K.W."/>
            <person name="Bougher N.L."/>
            <person name="Buchanan P."/>
            <person name="Buyck B."/>
            <person name="Bense V."/>
            <person name="Catcheside P."/>
            <person name="Chovatia M."/>
            <person name="Cooper J."/>
            <person name="Damon W."/>
            <person name="Desjardin D."/>
            <person name="Finy P."/>
            <person name="Geml J."/>
            <person name="Haridas S."/>
            <person name="Hughes K."/>
            <person name="Justo A."/>
            <person name="Karasinski D."/>
            <person name="Kautmanova I."/>
            <person name="Kiss B."/>
            <person name="Kocsube S."/>
            <person name="Kotiranta H."/>
            <person name="LaButti K.M."/>
            <person name="Lechner B.E."/>
            <person name="Liimatainen K."/>
            <person name="Lipzen A."/>
            <person name="Lukacs Z."/>
            <person name="Mihaltcheva S."/>
            <person name="Morgado L.N."/>
            <person name="Niskanen T."/>
            <person name="Noordeloos M.E."/>
            <person name="Ohm R.A."/>
            <person name="Ortiz-Santana B."/>
            <person name="Ovrebo C."/>
            <person name="Racz N."/>
            <person name="Riley R."/>
            <person name="Savchenko A."/>
            <person name="Shiryaev A."/>
            <person name="Soop K."/>
            <person name="Spirin V."/>
            <person name="Szebenyi C."/>
            <person name="Tomsovsky M."/>
            <person name="Tulloss R.E."/>
            <person name="Uehling J."/>
            <person name="Grigoriev I.V."/>
            <person name="Vagvolgyi C."/>
            <person name="Papp T."/>
            <person name="Martin F.M."/>
            <person name="Miettinen O."/>
            <person name="Hibbett D.S."/>
            <person name="Nagy L.G."/>
        </authorList>
    </citation>
    <scope>NUCLEOTIDE SEQUENCE [LARGE SCALE GENOMIC DNA]</scope>
    <source>
        <strain evidence="2 3">CBS 121175</strain>
    </source>
</reference>
<organism evidence="2 3">
    <name type="scientific">Coprinopsis marcescibilis</name>
    <name type="common">Agaric fungus</name>
    <name type="synonym">Psathyrella marcescibilis</name>
    <dbReference type="NCBI Taxonomy" id="230819"/>
    <lineage>
        <taxon>Eukaryota</taxon>
        <taxon>Fungi</taxon>
        <taxon>Dikarya</taxon>
        <taxon>Basidiomycota</taxon>
        <taxon>Agaricomycotina</taxon>
        <taxon>Agaricomycetes</taxon>
        <taxon>Agaricomycetidae</taxon>
        <taxon>Agaricales</taxon>
        <taxon>Agaricineae</taxon>
        <taxon>Psathyrellaceae</taxon>
        <taxon>Coprinopsis</taxon>
    </lineage>
</organism>
<proteinExistence type="predicted"/>
<evidence type="ECO:0000313" key="3">
    <source>
        <dbReference type="Proteomes" id="UP000307440"/>
    </source>
</evidence>
<dbReference type="EMBL" id="ML210816">
    <property type="protein sequence ID" value="TFK16427.1"/>
    <property type="molecule type" value="Genomic_DNA"/>
</dbReference>